<reference evidence="9" key="1">
    <citation type="submission" date="2020-01" db="EMBL/GenBank/DDBJ databases">
        <title>Draft genome sequence of the Termite Coptotermes fromosanus.</title>
        <authorList>
            <person name="Itakura S."/>
            <person name="Yosikawa Y."/>
            <person name="Umezawa K."/>
        </authorList>
    </citation>
    <scope>NUCLEOTIDE SEQUENCE [LARGE SCALE GENOMIC DNA]</scope>
</reference>
<gene>
    <name evidence="8" type="ORF">Cfor_11579</name>
</gene>
<dbReference type="Pfam" id="PF00884">
    <property type="entry name" value="Sulfatase"/>
    <property type="match status" value="1"/>
</dbReference>
<dbReference type="InterPro" id="IPR024607">
    <property type="entry name" value="Sulfatase_CS"/>
</dbReference>
<dbReference type="EMBL" id="BLKM01000889">
    <property type="protein sequence ID" value="GFG39260.1"/>
    <property type="molecule type" value="Genomic_DNA"/>
</dbReference>
<evidence type="ECO:0000256" key="4">
    <source>
        <dbReference type="ARBA" id="ARBA00022801"/>
    </source>
</evidence>
<evidence type="ECO:0000313" key="9">
    <source>
        <dbReference type="Proteomes" id="UP000502823"/>
    </source>
</evidence>
<evidence type="ECO:0000256" key="3">
    <source>
        <dbReference type="ARBA" id="ARBA00022723"/>
    </source>
</evidence>
<dbReference type="Gene3D" id="3.40.720.10">
    <property type="entry name" value="Alkaline Phosphatase, subunit A"/>
    <property type="match status" value="1"/>
</dbReference>
<keyword evidence="9" id="KW-1185">Reference proteome</keyword>
<evidence type="ECO:0000256" key="5">
    <source>
        <dbReference type="ARBA" id="ARBA00022837"/>
    </source>
</evidence>
<accession>A0A6L2Q5S5</accession>
<feature type="non-terminal residue" evidence="8">
    <location>
        <position position="1"/>
    </location>
</feature>
<dbReference type="PROSITE" id="PS00523">
    <property type="entry name" value="SULFATASE_1"/>
    <property type="match status" value="1"/>
</dbReference>
<dbReference type="GO" id="GO:0008484">
    <property type="term" value="F:sulfuric ester hydrolase activity"/>
    <property type="evidence" value="ECO:0007669"/>
    <property type="project" value="InterPro"/>
</dbReference>
<protein>
    <recommendedName>
        <fullName evidence="7">Sulfatase N-terminal domain-containing protein</fullName>
    </recommendedName>
</protein>
<dbReference type="Gene3D" id="3.30.1120.10">
    <property type="match status" value="1"/>
</dbReference>
<evidence type="ECO:0000259" key="7">
    <source>
        <dbReference type="Pfam" id="PF00884"/>
    </source>
</evidence>
<organism evidence="8 9">
    <name type="scientific">Coptotermes formosanus</name>
    <name type="common">Formosan subterranean termite</name>
    <dbReference type="NCBI Taxonomy" id="36987"/>
    <lineage>
        <taxon>Eukaryota</taxon>
        <taxon>Metazoa</taxon>
        <taxon>Ecdysozoa</taxon>
        <taxon>Arthropoda</taxon>
        <taxon>Hexapoda</taxon>
        <taxon>Insecta</taxon>
        <taxon>Pterygota</taxon>
        <taxon>Neoptera</taxon>
        <taxon>Polyneoptera</taxon>
        <taxon>Dictyoptera</taxon>
        <taxon>Blattodea</taxon>
        <taxon>Blattoidea</taxon>
        <taxon>Termitoidae</taxon>
        <taxon>Rhinotermitidae</taxon>
        <taxon>Coptotermes</taxon>
    </lineage>
</organism>
<dbReference type="PANTHER" id="PTHR10342">
    <property type="entry name" value="ARYLSULFATASE"/>
    <property type="match status" value="1"/>
</dbReference>
<keyword evidence="4" id="KW-0378">Hydrolase</keyword>
<dbReference type="PROSITE" id="PS00149">
    <property type="entry name" value="SULFATASE_2"/>
    <property type="match status" value="1"/>
</dbReference>
<comment type="cofactor">
    <cofactor evidence="1">
        <name>Ca(2+)</name>
        <dbReference type="ChEBI" id="CHEBI:29108"/>
    </cofactor>
</comment>
<keyword evidence="5" id="KW-0106">Calcium</keyword>
<evidence type="ECO:0000256" key="2">
    <source>
        <dbReference type="ARBA" id="ARBA00008779"/>
    </source>
</evidence>
<dbReference type="PANTHER" id="PTHR10342:SF264">
    <property type="entry name" value="MIP05773P-RELATED"/>
    <property type="match status" value="1"/>
</dbReference>
<keyword evidence="3" id="KW-0479">Metal-binding</keyword>
<dbReference type="SUPFAM" id="SSF53649">
    <property type="entry name" value="Alkaline phosphatase-like"/>
    <property type="match status" value="1"/>
</dbReference>
<sequence length="508" mass="57340">GWNDASFHGSDQIPTPNIDALAYNGVILNSHYVQPLCTPTRAALMTGLYPIHMGMQGYPMLAAEPRGLPFRKILPQYLKDLGYITRAVGKWHLGFHRKEYTPVYRGFDSHLGYWSGFISYYDHIYPDGHILIGHDFRRNMSTAWDLEGQYATDVFTDEAVRIIQEHDERRPLFLYLGHLAVHAGNAGKLLEAPQEVINKFRHIPEPNRRTYAAMVSKMDDSVGQVVEALHEKRMLNKSIVVFLSDNGAPSVEVFQNWGSNYPLRGIKATLWEGGVRGLGLIWSPLLREPRRVSEELMHVSDWLPTLYSAAGGDVTQISCNMDGVDQWNSLVNNQKSPRHQLLININEREKSAALRIGDWKLVLGTFGKHGSLDGYYGDSGYSLSYPRYNISAVMSSPAWKSISSATRPASVDEVHKLRLAATIHCNKGTFRRHTNCNPSLTNRSCLFDIYTDPCEENDLSATNADIATKMYNVLLRHTHLLVPQLNKPWDIAGADPAKFNNTWTSWLD</sequence>
<name>A0A6L2Q5S5_COPFO</name>
<dbReference type="InterPro" id="IPR017850">
    <property type="entry name" value="Alkaline_phosphatase_core_sf"/>
</dbReference>
<dbReference type="Proteomes" id="UP000502823">
    <property type="component" value="Unassembled WGS sequence"/>
</dbReference>
<dbReference type="AlphaFoldDB" id="A0A6L2Q5S5"/>
<dbReference type="InterPro" id="IPR000917">
    <property type="entry name" value="Sulfatase_N"/>
</dbReference>
<evidence type="ECO:0000313" key="8">
    <source>
        <dbReference type="EMBL" id="GFG39260.1"/>
    </source>
</evidence>
<comment type="similarity">
    <text evidence="2">Belongs to the sulfatase family.</text>
</comment>
<dbReference type="OrthoDB" id="103349at2759"/>
<keyword evidence="6" id="KW-0325">Glycoprotein</keyword>
<proteinExistence type="inferred from homology"/>
<dbReference type="CDD" id="cd16029">
    <property type="entry name" value="4-S"/>
    <property type="match status" value="1"/>
</dbReference>
<dbReference type="GO" id="GO:0046872">
    <property type="term" value="F:metal ion binding"/>
    <property type="evidence" value="ECO:0007669"/>
    <property type="project" value="UniProtKB-KW"/>
</dbReference>
<dbReference type="InterPro" id="IPR047115">
    <property type="entry name" value="ARSB"/>
</dbReference>
<dbReference type="InParanoid" id="A0A6L2Q5S5"/>
<feature type="domain" description="Sulfatase N-terminal" evidence="7">
    <location>
        <begin position="2"/>
        <end position="311"/>
    </location>
</feature>
<evidence type="ECO:0000256" key="1">
    <source>
        <dbReference type="ARBA" id="ARBA00001913"/>
    </source>
</evidence>
<comment type="caution">
    <text evidence="8">The sequence shown here is derived from an EMBL/GenBank/DDBJ whole genome shotgun (WGS) entry which is preliminary data.</text>
</comment>
<evidence type="ECO:0000256" key="6">
    <source>
        <dbReference type="ARBA" id="ARBA00023180"/>
    </source>
</evidence>